<dbReference type="EMBL" id="CP090039">
    <property type="protein sequence ID" value="UPL02671.1"/>
    <property type="molecule type" value="Genomic_DNA"/>
</dbReference>
<evidence type="ECO:0000313" key="1">
    <source>
        <dbReference type="EMBL" id="UPL02671.1"/>
    </source>
</evidence>
<evidence type="ECO:0000313" key="2">
    <source>
        <dbReference type="Proteomes" id="UP000830768"/>
    </source>
</evidence>
<name>A0ACD3ZNJ2_FUSSC</name>
<sequence length="403" mass="44398">MTPMTPTKSSKQTRQCFRAQHSVKIQSEARNILRELGIVAASSDIDISRARSAEPDADTTVPTLLNIAEWEQNSAHSWKEAVKAVASYVTTIRPLDEDTKQGLTPEEQEEDSKTRVPDAPERYSNLWEADHEGFGVRQFPETLVESPARIKHNYTIWSLDQAIRFELQAGTDPEDAAVRIATQEKADKLNFFDQDNHKLGRVVLASGFGRRAVREPATEGKRRLDWAVIEVDAARQGANMIPSFDTWKAKYQDYNLCPPRNICGTLLKPEPGSLKDIKPDETIWKVASTTGPTVGVLSPDFKPIISALLDDEYMGDHSSVESVVIGHPQASTTGDGVFSLPGDSGGIAFNKEGIAVGLVFTGQRPKQSKQGLSYVTPLDEVFDDMMAMAQSSPSQILEITLAQ</sequence>
<dbReference type="Proteomes" id="UP000830768">
    <property type="component" value="Chromosome 11"/>
</dbReference>
<accession>A0ACD3ZNJ2</accession>
<organism evidence="1 2">
    <name type="scientific">Fusarium solani subsp. cucurbitae</name>
    <name type="common">Neocosmosporum cucurbitae</name>
    <dbReference type="NCBI Taxonomy" id="2747967"/>
    <lineage>
        <taxon>Eukaryota</taxon>
        <taxon>Fungi</taxon>
        <taxon>Dikarya</taxon>
        <taxon>Ascomycota</taxon>
        <taxon>Pezizomycotina</taxon>
        <taxon>Sordariomycetes</taxon>
        <taxon>Hypocreomycetidae</taxon>
        <taxon>Hypocreales</taxon>
        <taxon>Nectriaceae</taxon>
        <taxon>Fusarium</taxon>
        <taxon>Fusarium solani species complex</taxon>
    </lineage>
</organism>
<reference evidence="1" key="1">
    <citation type="submission" date="2021-11" db="EMBL/GenBank/DDBJ databases">
        <title>Fusarium solani-melongenae Genome sequencing and assembly.</title>
        <authorList>
            <person name="Xie S."/>
            <person name="Huang L."/>
            <person name="Zhang X."/>
        </authorList>
    </citation>
    <scope>NUCLEOTIDE SEQUENCE</scope>
    <source>
        <strain evidence="1">CRI 24-3</strain>
    </source>
</reference>
<proteinExistence type="predicted"/>
<protein>
    <submittedName>
        <fullName evidence="1">Uncharacterized protein</fullName>
    </submittedName>
</protein>
<gene>
    <name evidence="1" type="ORF">LCI18_013605</name>
</gene>
<keyword evidence="2" id="KW-1185">Reference proteome</keyword>